<comment type="caution">
    <text evidence="2">The sequence shown here is derived from an EMBL/GenBank/DDBJ whole genome shotgun (WGS) entry which is preliminary data.</text>
</comment>
<reference evidence="2" key="1">
    <citation type="submission" date="2020-07" db="EMBL/GenBank/DDBJ databases">
        <title>Genome sequence and genetic diversity analysis of an under-domesticated orphan crop, white fonio (Digitaria exilis).</title>
        <authorList>
            <person name="Bennetzen J.L."/>
            <person name="Chen S."/>
            <person name="Ma X."/>
            <person name="Wang X."/>
            <person name="Yssel A.E.J."/>
            <person name="Chaluvadi S.R."/>
            <person name="Johnson M."/>
            <person name="Gangashetty P."/>
            <person name="Hamidou F."/>
            <person name="Sanogo M.D."/>
            <person name="Zwaenepoel A."/>
            <person name="Wallace J."/>
            <person name="Van De Peer Y."/>
            <person name="Van Deynze A."/>
        </authorList>
    </citation>
    <scope>NUCLEOTIDE SEQUENCE</scope>
    <source>
        <tissue evidence="2">Leaves</tissue>
    </source>
</reference>
<gene>
    <name evidence="2" type="ORF">HU200_038751</name>
</gene>
<feature type="region of interest" description="Disordered" evidence="1">
    <location>
        <begin position="46"/>
        <end position="72"/>
    </location>
</feature>
<feature type="compositionally biased region" description="Basic residues" evidence="1">
    <location>
        <begin position="50"/>
        <end position="67"/>
    </location>
</feature>
<protein>
    <submittedName>
        <fullName evidence="2">Uncharacterized protein</fullName>
    </submittedName>
</protein>
<dbReference type="EMBL" id="JACEFO010001924">
    <property type="protein sequence ID" value="KAF8693362.1"/>
    <property type="molecule type" value="Genomic_DNA"/>
</dbReference>
<evidence type="ECO:0000313" key="2">
    <source>
        <dbReference type="EMBL" id="KAF8693362.1"/>
    </source>
</evidence>
<organism evidence="2 3">
    <name type="scientific">Digitaria exilis</name>
    <dbReference type="NCBI Taxonomy" id="1010633"/>
    <lineage>
        <taxon>Eukaryota</taxon>
        <taxon>Viridiplantae</taxon>
        <taxon>Streptophyta</taxon>
        <taxon>Embryophyta</taxon>
        <taxon>Tracheophyta</taxon>
        <taxon>Spermatophyta</taxon>
        <taxon>Magnoliopsida</taxon>
        <taxon>Liliopsida</taxon>
        <taxon>Poales</taxon>
        <taxon>Poaceae</taxon>
        <taxon>PACMAD clade</taxon>
        <taxon>Panicoideae</taxon>
        <taxon>Panicodae</taxon>
        <taxon>Paniceae</taxon>
        <taxon>Anthephorinae</taxon>
        <taxon>Digitaria</taxon>
    </lineage>
</organism>
<evidence type="ECO:0000256" key="1">
    <source>
        <dbReference type="SAM" id="MobiDB-lite"/>
    </source>
</evidence>
<dbReference type="OrthoDB" id="691879at2759"/>
<dbReference type="AlphaFoldDB" id="A0A835ELA6"/>
<evidence type="ECO:0000313" key="3">
    <source>
        <dbReference type="Proteomes" id="UP000636709"/>
    </source>
</evidence>
<name>A0A835ELA6_9POAL</name>
<dbReference type="Proteomes" id="UP000636709">
    <property type="component" value="Unassembled WGS sequence"/>
</dbReference>
<feature type="region of interest" description="Disordered" evidence="1">
    <location>
        <begin position="1"/>
        <end position="22"/>
    </location>
</feature>
<keyword evidence="3" id="KW-1185">Reference proteome</keyword>
<sequence>MELCCREGPDGGTSPRGKNPRKWLAVPGSSGLPLNGCMPRVAWQQLGTSSRRRRTSTGRHANGRRARLLPAAPAWKQPAVAIMESGRE</sequence>
<proteinExistence type="predicted"/>
<accession>A0A835ELA6</accession>